<dbReference type="PROSITE" id="PS50850">
    <property type="entry name" value="MFS"/>
    <property type="match status" value="1"/>
</dbReference>
<dbReference type="Gene3D" id="1.20.1250.20">
    <property type="entry name" value="MFS general substrate transporter like domains"/>
    <property type="match status" value="2"/>
</dbReference>
<organism evidence="8 9">
    <name type="scientific">Seiridium unicorne</name>
    <dbReference type="NCBI Taxonomy" id="138068"/>
    <lineage>
        <taxon>Eukaryota</taxon>
        <taxon>Fungi</taxon>
        <taxon>Dikarya</taxon>
        <taxon>Ascomycota</taxon>
        <taxon>Pezizomycotina</taxon>
        <taxon>Sordariomycetes</taxon>
        <taxon>Xylariomycetidae</taxon>
        <taxon>Amphisphaeriales</taxon>
        <taxon>Sporocadaceae</taxon>
        <taxon>Seiridium</taxon>
    </lineage>
</organism>
<comment type="caution">
    <text evidence="8">The sequence shown here is derived from an EMBL/GenBank/DDBJ whole genome shotgun (WGS) entry which is preliminary data.</text>
</comment>
<keyword evidence="5 6" id="KW-0472">Membrane</keyword>
<sequence length="513" mass="57248">MTSKEAFRNYSDDQHAAHAEVKDLHSAAERGVIATDRYGGSLVQFDPVLEAKLRKKIDWAILPLIAILYLFCFIDRANLGNAKIVGLQKDLAMTGAYDYNQLASVFYISYIVFEIPSNLACKWMGPGWFLPFLVLGFGAMSLVFAYVQNLPQACAVRFLLGMFESGVMPGMAYYLSRWYRRSEFTFRVAVFIVMAPLAGAFGGLLASAITSMPSIGSLHSWRMIFFVEGIITIGISVVALVFLTDRPESARWLTQEEKDLAIARVKSERIAQTAVLDTFTHKKVWLGIWNPIVLATAWVFLLDNITVQGLAFFLPTIIAGIFPATKGYTIVQQQLLTVPPYIFGAFFTLLFPYLGWKQDKRQKFFIVAAPPVMVGFIIFLATNNSPARYVATFVIASTTFGLGPLTNAQSAIQTSSDTSRSVALAVNMLFGNVGGLIATWSYIDWDKPDYRIGNGLNLAASGLILISSILAYLWMHRDNKRRESRNVDAELSGLTDAQIEDLEWKHPAWRWKP</sequence>
<feature type="transmembrane region" description="Helical" evidence="6">
    <location>
        <begin position="99"/>
        <end position="116"/>
    </location>
</feature>
<evidence type="ECO:0000259" key="7">
    <source>
        <dbReference type="PROSITE" id="PS50850"/>
    </source>
</evidence>
<dbReference type="EMBL" id="JARVKF010000124">
    <property type="protein sequence ID" value="KAK9422314.1"/>
    <property type="molecule type" value="Genomic_DNA"/>
</dbReference>
<protein>
    <submittedName>
        <fullName evidence="8">Major facilitator superfamily domain-containing protein</fullName>
    </submittedName>
</protein>
<evidence type="ECO:0000256" key="5">
    <source>
        <dbReference type="ARBA" id="ARBA00023136"/>
    </source>
</evidence>
<dbReference type="InterPro" id="IPR011701">
    <property type="entry name" value="MFS"/>
</dbReference>
<dbReference type="Pfam" id="PF07690">
    <property type="entry name" value="MFS_1"/>
    <property type="match status" value="1"/>
</dbReference>
<feature type="domain" description="Major facilitator superfamily (MFS) profile" evidence="7">
    <location>
        <begin position="61"/>
        <end position="479"/>
    </location>
</feature>
<feature type="transmembrane region" description="Helical" evidence="6">
    <location>
        <begin position="158"/>
        <end position="176"/>
    </location>
</feature>
<evidence type="ECO:0000256" key="3">
    <source>
        <dbReference type="ARBA" id="ARBA00022692"/>
    </source>
</evidence>
<evidence type="ECO:0000313" key="8">
    <source>
        <dbReference type="EMBL" id="KAK9422314.1"/>
    </source>
</evidence>
<dbReference type="InterPro" id="IPR036259">
    <property type="entry name" value="MFS_trans_sf"/>
</dbReference>
<evidence type="ECO:0000256" key="2">
    <source>
        <dbReference type="ARBA" id="ARBA00022448"/>
    </source>
</evidence>
<feature type="transmembrane region" description="Helical" evidence="6">
    <location>
        <begin position="363"/>
        <end position="381"/>
    </location>
</feature>
<dbReference type="Proteomes" id="UP001408356">
    <property type="component" value="Unassembled WGS sequence"/>
</dbReference>
<evidence type="ECO:0000256" key="6">
    <source>
        <dbReference type="SAM" id="Phobius"/>
    </source>
</evidence>
<evidence type="ECO:0000256" key="4">
    <source>
        <dbReference type="ARBA" id="ARBA00022989"/>
    </source>
</evidence>
<feature type="transmembrane region" description="Helical" evidence="6">
    <location>
        <begin position="188"/>
        <end position="209"/>
    </location>
</feature>
<comment type="subcellular location">
    <subcellularLocation>
        <location evidence="1">Membrane</location>
        <topology evidence="1">Multi-pass membrane protein</topology>
    </subcellularLocation>
</comment>
<evidence type="ECO:0000313" key="9">
    <source>
        <dbReference type="Proteomes" id="UP001408356"/>
    </source>
</evidence>
<keyword evidence="2" id="KW-0813">Transport</keyword>
<feature type="transmembrane region" description="Helical" evidence="6">
    <location>
        <begin position="455"/>
        <end position="475"/>
    </location>
</feature>
<dbReference type="PANTHER" id="PTHR43791:SF48">
    <property type="entry name" value="TRANSPORTER, PUTATIVE (AFU_ORTHOLOGUE AFUA_4G01000)-RELATED"/>
    <property type="match status" value="1"/>
</dbReference>
<dbReference type="PANTHER" id="PTHR43791">
    <property type="entry name" value="PERMEASE-RELATED"/>
    <property type="match status" value="1"/>
</dbReference>
<reference evidence="8 9" key="1">
    <citation type="journal article" date="2024" name="J. Plant Pathol.">
        <title>Sequence and assembly of the genome of Seiridium unicorne, isolate CBS 538.82, causal agent of cypress canker disease.</title>
        <authorList>
            <person name="Scali E."/>
            <person name="Rocca G.D."/>
            <person name="Danti R."/>
            <person name="Garbelotto M."/>
            <person name="Barberini S."/>
            <person name="Baroncelli R."/>
            <person name="Emiliani G."/>
        </authorList>
    </citation>
    <scope>NUCLEOTIDE SEQUENCE [LARGE SCALE GENOMIC DNA]</scope>
    <source>
        <strain evidence="8 9">BM-138-508</strain>
    </source>
</reference>
<feature type="transmembrane region" description="Helical" evidence="6">
    <location>
        <begin position="59"/>
        <end position="79"/>
    </location>
</feature>
<keyword evidence="3 6" id="KW-0812">Transmembrane</keyword>
<keyword evidence="9" id="KW-1185">Reference proteome</keyword>
<dbReference type="SUPFAM" id="SSF103473">
    <property type="entry name" value="MFS general substrate transporter"/>
    <property type="match status" value="1"/>
</dbReference>
<feature type="transmembrane region" description="Helical" evidence="6">
    <location>
        <begin position="387"/>
        <end position="410"/>
    </location>
</feature>
<name>A0ABR2V5Z1_9PEZI</name>
<feature type="transmembrane region" description="Helical" evidence="6">
    <location>
        <begin position="422"/>
        <end position="443"/>
    </location>
</feature>
<feature type="transmembrane region" description="Helical" evidence="6">
    <location>
        <begin position="221"/>
        <end position="243"/>
    </location>
</feature>
<accession>A0ABR2V5Z1</accession>
<feature type="transmembrane region" description="Helical" evidence="6">
    <location>
        <begin position="128"/>
        <end position="146"/>
    </location>
</feature>
<feature type="transmembrane region" description="Helical" evidence="6">
    <location>
        <begin position="338"/>
        <end position="356"/>
    </location>
</feature>
<keyword evidence="4 6" id="KW-1133">Transmembrane helix</keyword>
<evidence type="ECO:0000256" key="1">
    <source>
        <dbReference type="ARBA" id="ARBA00004141"/>
    </source>
</evidence>
<proteinExistence type="predicted"/>
<gene>
    <name evidence="8" type="ORF">SUNI508_04993</name>
</gene>
<dbReference type="InterPro" id="IPR020846">
    <property type="entry name" value="MFS_dom"/>
</dbReference>